<proteinExistence type="predicted"/>
<dbReference type="PROSITE" id="PS51683">
    <property type="entry name" value="SAM_OMT_II"/>
    <property type="match status" value="1"/>
</dbReference>
<comment type="caution">
    <text evidence="5">The sequence shown here is derived from an EMBL/GenBank/DDBJ whole genome shotgun (WGS) entry which is preliminary data.</text>
</comment>
<keyword evidence="2" id="KW-0808">Transferase</keyword>
<name>A0ABR1NP91_DIAER</name>
<feature type="domain" description="O-methyltransferase C-terminal" evidence="4">
    <location>
        <begin position="6"/>
        <end position="86"/>
    </location>
</feature>
<dbReference type="EMBL" id="JAKNSF020000168">
    <property type="protein sequence ID" value="KAK7709556.1"/>
    <property type="molecule type" value="Genomic_DNA"/>
</dbReference>
<reference evidence="5 6" key="1">
    <citation type="submission" date="2024-02" db="EMBL/GenBank/DDBJ databases">
        <title>De novo assembly and annotation of 12 fungi associated with fruit tree decline syndrome in Ontario, Canada.</title>
        <authorList>
            <person name="Sulman M."/>
            <person name="Ellouze W."/>
            <person name="Ilyukhin E."/>
        </authorList>
    </citation>
    <scope>NUCLEOTIDE SEQUENCE [LARGE SCALE GENOMIC DNA]</scope>
    <source>
        <strain evidence="5 6">M169</strain>
    </source>
</reference>
<dbReference type="InterPro" id="IPR016461">
    <property type="entry name" value="COMT-like"/>
</dbReference>
<dbReference type="InterPro" id="IPR029063">
    <property type="entry name" value="SAM-dependent_MTases_sf"/>
</dbReference>
<evidence type="ECO:0000256" key="3">
    <source>
        <dbReference type="ARBA" id="ARBA00022691"/>
    </source>
</evidence>
<dbReference type="Proteomes" id="UP001430848">
    <property type="component" value="Unassembled WGS sequence"/>
</dbReference>
<protein>
    <recommendedName>
        <fullName evidence="4">O-methyltransferase C-terminal domain-containing protein</fullName>
    </recommendedName>
</protein>
<accession>A0ABR1NP91</accession>
<sequence length="108" mass="12268">MKSSRASYYYLRSILHNWSDDKSVEILKNLAPAMGPDSRILLDEMVLPNTGAAIWPAGQDLQMMLMFGAVERTEDEWRELVARAGLKVTEIRTYAPVERTSIIVIQRA</sequence>
<dbReference type="SUPFAM" id="SSF53335">
    <property type="entry name" value="S-adenosyl-L-methionine-dependent methyltransferases"/>
    <property type="match status" value="1"/>
</dbReference>
<evidence type="ECO:0000256" key="2">
    <source>
        <dbReference type="ARBA" id="ARBA00022679"/>
    </source>
</evidence>
<evidence type="ECO:0000259" key="4">
    <source>
        <dbReference type="Pfam" id="PF00891"/>
    </source>
</evidence>
<organism evidence="5 6">
    <name type="scientific">Diaporthe eres</name>
    <name type="common">Phomopsis oblonga</name>
    <dbReference type="NCBI Taxonomy" id="83184"/>
    <lineage>
        <taxon>Eukaryota</taxon>
        <taxon>Fungi</taxon>
        <taxon>Dikarya</taxon>
        <taxon>Ascomycota</taxon>
        <taxon>Pezizomycotina</taxon>
        <taxon>Sordariomycetes</taxon>
        <taxon>Sordariomycetidae</taxon>
        <taxon>Diaporthales</taxon>
        <taxon>Diaporthaceae</taxon>
        <taxon>Diaporthe</taxon>
        <taxon>Diaporthe eres species complex</taxon>
    </lineage>
</organism>
<dbReference type="PANTHER" id="PTHR43712">
    <property type="entry name" value="PUTATIVE (AFU_ORTHOLOGUE AFUA_4G14580)-RELATED"/>
    <property type="match status" value="1"/>
</dbReference>
<evidence type="ECO:0000256" key="1">
    <source>
        <dbReference type="ARBA" id="ARBA00022603"/>
    </source>
</evidence>
<dbReference type="Gene3D" id="3.40.50.150">
    <property type="entry name" value="Vaccinia Virus protein VP39"/>
    <property type="match status" value="1"/>
</dbReference>
<dbReference type="Pfam" id="PF00891">
    <property type="entry name" value="Methyltransf_2"/>
    <property type="match status" value="1"/>
</dbReference>
<evidence type="ECO:0000313" key="6">
    <source>
        <dbReference type="Proteomes" id="UP001430848"/>
    </source>
</evidence>
<evidence type="ECO:0000313" key="5">
    <source>
        <dbReference type="EMBL" id="KAK7709556.1"/>
    </source>
</evidence>
<dbReference type="InterPro" id="IPR001077">
    <property type="entry name" value="COMT_C"/>
</dbReference>
<keyword evidence="3" id="KW-0949">S-adenosyl-L-methionine</keyword>
<dbReference type="PANTHER" id="PTHR43712:SF4">
    <property type="entry name" value="O-METHYLTRANSFERASE DOMAIN-CONTAINING PROTEIN"/>
    <property type="match status" value="1"/>
</dbReference>
<gene>
    <name evidence="5" type="ORF">SLS63_013191</name>
</gene>
<keyword evidence="1" id="KW-0489">Methyltransferase</keyword>
<keyword evidence="6" id="KW-1185">Reference proteome</keyword>